<dbReference type="STRING" id="311180.SAMN04488050_112109"/>
<dbReference type="InterPro" id="IPR013766">
    <property type="entry name" value="Thioredoxin_domain"/>
</dbReference>
<dbReference type="PANTHER" id="PTHR13887:SF14">
    <property type="entry name" value="DISULFIDE BOND FORMATION PROTEIN D"/>
    <property type="match status" value="1"/>
</dbReference>
<dbReference type="SUPFAM" id="SSF52833">
    <property type="entry name" value="Thioredoxin-like"/>
    <property type="match status" value="1"/>
</dbReference>
<keyword evidence="2" id="KW-0560">Oxidoreductase</keyword>
<evidence type="ECO:0000313" key="8">
    <source>
        <dbReference type="Proteomes" id="UP000199392"/>
    </source>
</evidence>
<evidence type="ECO:0000256" key="4">
    <source>
        <dbReference type="ARBA" id="ARBA00023284"/>
    </source>
</evidence>
<protein>
    <submittedName>
        <fullName evidence="7">Protein-disulfide isomerase</fullName>
    </submittedName>
</protein>
<dbReference type="OrthoDB" id="9780147at2"/>
<dbReference type="Proteomes" id="UP000199392">
    <property type="component" value="Unassembled WGS sequence"/>
</dbReference>
<keyword evidence="8" id="KW-1185">Reference proteome</keyword>
<dbReference type="EMBL" id="FOZW01000012">
    <property type="protein sequence ID" value="SFT15831.1"/>
    <property type="molecule type" value="Genomic_DNA"/>
</dbReference>
<feature type="chain" id="PRO_5011630842" evidence="5">
    <location>
        <begin position="32"/>
        <end position="262"/>
    </location>
</feature>
<dbReference type="Pfam" id="PF01323">
    <property type="entry name" value="DSBA"/>
    <property type="match status" value="1"/>
</dbReference>
<keyword evidence="1 5" id="KW-0732">Signal</keyword>
<dbReference type="CDD" id="cd03023">
    <property type="entry name" value="DsbA_Com1_like"/>
    <property type="match status" value="1"/>
</dbReference>
<sequence length="262" mass="29114">MQTPTTRRTAFRRAAASLAVATGLMAPPALAQDFDLQKLTPEQREAFRAEVREYLLDNPEVIMEAVNALETKQAEQQAMADVDLVENNAGALFDDGYSWVGGNPDGDVTIVEFSDYRCGYCRKAFPEVEQLVESDGNIRIIIKEFPILGQDSVTSSRFALATMLVAGPDAYKQMHDALISLKQEPSQPVLSKLATTLGLDADEILAKMSDPEVDRRIKETHELAQRMQISGTPTFVFGDQMLRGYVPIDGMRQILRQVREES</sequence>
<dbReference type="PANTHER" id="PTHR13887">
    <property type="entry name" value="GLUTATHIONE S-TRANSFERASE KAPPA"/>
    <property type="match status" value="1"/>
</dbReference>
<evidence type="ECO:0000256" key="1">
    <source>
        <dbReference type="ARBA" id="ARBA00022729"/>
    </source>
</evidence>
<evidence type="ECO:0000256" key="5">
    <source>
        <dbReference type="SAM" id="SignalP"/>
    </source>
</evidence>
<dbReference type="AlphaFoldDB" id="A0A1I6VQH3"/>
<dbReference type="InterPro" id="IPR001853">
    <property type="entry name" value="DSBA-like_thioredoxin_dom"/>
</dbReference>
<dbReference type="InterPro" id="IPR041205">
    <property type="entry name" value="ScsC_N"/>
</dbReference>
<keyword evidence="3" id="KW-1015">Disulfide bond</keyword>
<organism evidence="7 8">
    <name type="scientific">Alloyangia pacifica</name>
    <dbReference type="NCBI Taxonomy" id="311180"/>
    <lineage>
        <taxon>Bacteria</taxon>
        <taxon>Pseudomonadati</taxon>
        <taxon>Pseudomonadota</taxon>
        <taxon>Alphaproteobacteria</taxon>
        <taxon>Rhodobacterales</taxon>
        <taxon>Roseobacteraceae</taxon>
        <taxon>Alloyangia</taxon>
    </lineage>
</organism>
<reference evidence="8" key="1">
    <citation type="submission" date="2016-10" db="EMBL/GenBank/DDBJ databases">
        <authorList>
            <person name="Varghese N."/>
            <person name="Submissions S."/>
        </authorList>
    </citation>
    <scope>NUCLEOTIDE SEQUENCE [LARGE SCALE GENOMIC DNA]</scope>
    <source>
        <strain evidence="8">DSM 26894</strain>
    </source>
</reference>
<feature type="signal peptide" evidence="5">
    <location>
        <begin position="1"/>
        <end position="31"/>
    </location>
</feature>
<evidence type="ECO:0000256" key="2">
    <source>
        <dbReference type="ARBA" id="ARBA00023002"/>
    </source>
</evidence>
<feature type="domain" description="Thioredoxin" evidence="6">
    <location>
        <begin position="73"/>
        <end position="260"/>
    </location>
</feature>
<keyword evidence="4" id="KW-0676">Redox-active center</keyword>
<accession>A0A1I6VQH3</accession>
<dbReference type="RefSeq" id="WP_092428603.1">
    <property type="nucleotide sequence ID" value="NZ_FNCL01000012.1"/>
</dbReference>
<dbReference type="Pfam" id="PF18312">
    <property type="entry name" value="ScsC_N"/>
    <property type="match status" value="1"/>
</dbReference>
<evidence type="ECO:0000313" key="7">
    <source>
        <dbReference type="EMBL" id="SFT15831.1"/>
    </source>
</evidence>
<dbReference type="PROSITE" id="PS51318">
    <property type="entry name" value="TAT"/>
    <property type="match status" value="1"/>
</dbReference>
<dbReference type="PROSITE" id="PS51352">
    <property type="entry name" value="THIOREDOXIN_2"/>
    <property type="match status" value="1"/>
</dbReference>
<evidence type="ECO:0000259" key="6">
    <source>
        <dbReference type="PROSITE" id="PS51352"/>
    </source>
</evidence>
<dbReference type="InterPro" id="IPR006311">
    <property type="entry name" value="TAT_signal"/>
</dbReference>
<dbReference type="GO" id="GO:0016491">
    <property type="term" value="F:oxidoreductase activity"/>
    <property type="evidence" value="ECO:0007669"/>
    <property type="project" value="UniProtKB-KW"/>
</dbReference>
<proteinExistence type="predicted"/>
<keyword evidence="7" id="KW-0413">Isomerase</keyword>
<dbReference type="InterPro" id="IPR036249">
    <property type="entry name" value="Thioredoxin-like_sf"/>
</dbReference>
<gene>
    <name evidence="7" type="ORF">SAMN04488050_112109</name>
</gene>
<dbReference type="Gene3D" id="3.40.30.10">
    <property type="entry name" value="Glutaredoxin"/>
    <property type="match status" value="1"/>
</dbReference>
<evidence type="ECO:0000256" key="3">
    <source>
        <dbReference type="ARBA" id="ARBA00023157"/>
    </source>
</evidence>
<dbReference type="GO" id="GO:0016853">
    <property type="term" value="F:isomerase activity"/>
    <property type="evidence" value="ECO:0007669"/>
    <property type="project" value="UniProtKB-KW"/>
</dbReference>
<name>A0A1I6VQH3_9RHOB</name>